<feature type="compositionally biased region" description="Polar residues" evidence="7">
    <location>
        <begin position="273"/>
        <end position="284"/>
    </location>
</feature>
<dbReference type="GO" id="GO:0000981">
    <property type="term" value="F:DNA-binding transcription factor activity, RNA polymerase II-specific"/>
    <property type="evidence" value="ECO:0007669"/>
    <property type="project" value="InterPro"/>
</dbReference>
<keyword evidence="4 5" id="KW-0539">Nucleus</keyword>
<dbReference type="PROSITE" id="PS00027">
    <property type="entry name" value="HOMEOBOX_1"/>
    <property type="match status" value="1"/>
</dbReference>
<sequence length="473" mass="51784">MEAGPFDDAIFTDFPNNGNVLVSNPKLPPTSGDARTPNADSPSNIHSIKQVMLGLQHHHFYHHSSELMLGLGSGPQAQLDKLPEAQGQSHNGAQDFNCMFRPGSVGQTSTPGLEGGLLQDSPVPGVHLPPPNPHSPGQRKPEDGNIGSPAPQPPAPTTTTGNAETRPAVKKSETKKKSDSNGIKKKKTRTTFTAYQLEELERAFERAPYPDVFAREELALKLNLSESRVQVWFQNRRAKWRKREPPRKTVYLSNSGSPSSSISSTTYTGGMSPFNTGGHNTSLMNPAPAAPSDAWSNPGYNPSYDLNHLNLLNPNPPPAPYSPPLYSTAPTPASGTNPYSYPLLANDHLFLGRHQEYLTGEESPPYTHQLIMNQGRYLPEDPQVEHGGFEQEMDPSEQLGGMEPGQMTFELEQKGNMVEYVDDVNGDDKLSTTNIGGYNVNMSGQPGNMQIKDECCIKIEQDHYHQTLPPFLN</sequence>
<dbReference type="SMART" id="SM00389">
    <property type="entry name" value="HOX"/>
    <property type="match status" value="1"/>
</dbReference>
<dbReference type="SUPFAM" id="SSF46689">
    <property type="entry name" value="Homeodomain-like"/>
    <property type="match status" value="1"/>
</dbReference>
<dbReference type="InterPro" id="IPR017970">
    <property type="entry name" value="Homeobox_CS"/>
</dbReference>
<dbReference type="PANTHER" id="PTHR24329">
    <property type="entry name" value="HOMEOBOX PROTEIN ARISTALESS"/>
    <property type="match status" value="1"/>
</dbReference>
<evidence type="ECO:0000256" key="3">
    <source>
        <dbReference type="ARBA" id="ARBA00023155"/>
    </source>
</evidence>
<dbReference type="Pfam" id="PF00046">
    <property type="entry name" value="Homeodomain"/>
    <property type="match status" value="1"/>
</dbReference>
<dbReference type="InterPro" id="IPR001356">
    <property type="entry name" value="HD"/>
</dbReference>
<evidence type="ECO:0000256" key="5">
    <source>
        <dbReference type="PROSITE-ProRule" id="PRU00108"/>
    </source>
</evidence>
<keyword evidence="2 5" id="KW-0238">DNA-binding</keyword>
<name>A0A9P0A7Q0_BEMTA</name>
<evidence type="ECO:0000256" key="7">
    <source>
        <dbReference type="SAM" id="MobiDB-lite"/>
    </source>
</evidence>
<dbReference type="Proteomes" id="UP001152759">
    <property type="component" value="Chromosome 3"/>
</dbReference>
<proteinExistence type="predicted"/>
<dbReference type="FunFam" id="1.10.10.60:FF:000252">
    <property type="entry name" value="Retinal homeobox protein Rx-B"/>
    <property type="match status" value="1"/>
</dbReference>
<keyword evidence="3 5" id="KW-0371">Homeobox</keyword>
<dbReference type="GO" id="GO:0005634">
    <property type="term" value="C:nucleus"/>
    <property type="evidence" value="ECO:0007669"/>
    <property type="project" value="UniProtKB-SubCell"/>
</dbReference>
<feature type="DNA-binding region" description="Homeobox" evidence="5">
    <location>
        <begin position="185"/>
        <end position="244"/>
    </location>
</feature>
<evidence type="ECO:0000259" key="8">
    <source>
        <dbReference type="PROSITE" id="PS50071"/>
    </source>
</evidence>
<dbReference type="InterPro" id="IPR009057">
    <property type="entry name" value="Homeodomain-like_sf"/>
</dbReference>
<feature type="domain" description="Homeobox" evidence="8">
    <location>
        <begin position="183"/>
        <end position="243"/>
    </location>
</feature>
<dbReference type="KEGG" id="btab:109038591"/>
<comment type="subcellular location">
    <subcellularLocation>
        <location evidence="1 5 6">Nucleus</location>
    </subcellularLocation>
</comment>
<dbReference type="Gene3D" id="1.10.10.60">
    <property type="entry name" value="Homeodomain-like"/>
    <property type="match status" value="1"/>
</dbReference>
<dbReference type="AlphaFoldDB" id="A0A9P0A7Q0"/>
<evidence type="ECO:0000256" key="4">
    <source>
        <dbReference type="ARBA" id="ARBA00023242"/>
    </source>
</evidence>
<dbReference type="PROSITE" id="PS50071">
    <property type="entry name" value="HOMEOBOX_2"/>
    <property type="match status" value="1"/>
</dbReference>
<feature type="compositionally biased region" description="Low complexity" evidence="7">
    <location>
        <begin position="157"/>
        <end position="166"/>
    </location>
</feature>
<evidence type="ECO:0000256" key="6">
    <source>
        <dbReference type="RuleBase" id="RU000682"/>
    </source>
</evidence>
<protein>
    <recommendedName>
        <fullName evidence="8">Homeobox domain-containing protein</fullName>
    </recommendedName>
</protein>
<feature type="region of interest" description="Disordered" evidence="7">
    <location>
        <begin position="85"/>
        <end position="185"/>
    </location>
</feature>
<evidence type="ECO:0000313" key="10">
    <source>
        <dbReference type="Proteomes" id="UP001152759"/>
    </source>
</evidence>
<dbReference type="GO" id="GO:0000977">
    <property type="term" value="F:RNA polymerase II transcription regulatory region sequence-specific DNA binding"/>
    <property type="evidence" value="ECO:0007669"/>
    <property type="project" value="TreeGrafter"/>
</dbReference>
<dbReference type="PANTHER" id="PTHR24329:SF543">
    <property type="entry name" value="FI01017P-RELATED"/>
    <property type="match status" value="1"/>
</dbReference>
<evidence type="ECO:0000256" key="2">
    <source>
        <dbReference type="ARBA" id="ARBA00023125"/>
    </source>
</evidence>
<feature type="region of interest" description="Disordered" evidence="7">
    <location>
        <begin position="17"/>
        <end position="41"/>
    </location>
</feature>
<reference evidence="9" key="1">
    <citation type="submission" date="2021-12" db="EMBL/GenBank/DDBJ databases">
        <authorList>
            <person name="King R."/>
        </authorList>
    </citation>
    <scope>NUCLEOTIDE SEQUENCE</scope>
</reference>
<keyword evidence="10" id="KW-1185">Reference proteome</keyword>
<organism evidence="9 10">
    <name type="scientific">Bemisia tabaci</name>
    <name type="common">Sweetpotato whitefly</name>
    <name type="synonym">Aleurodes tabaci</name>
    <dbReference type="NCBI Taxonomy" id="7038"/>
    <lineage>
        <taxon>Eukaryota</taxon>
        <taxon>Metazoa</taxon>
        <taxon>Ecdysozoa</taxon>
        <taxon>Arthropoda</taxon>
        <taxon>Hexapoda</taxon>
        <taxon>Insecta</taxon>
        <taxon>Pterygota</taxon>
        <taxon>Neoptera</taxon>
        <taxon>Paraneoptera</taxon>
        <taxon>Hemiptera</taxon>
        <taxon>Sternorrhyncha</taxon>
        <taxon>Aleyrodoidea</taxon>
        <taxon>Aleyrodidae</taxon>
        <taxon>Aleyrodinae</taxon>
        <taxon>Bemisia</taxon>
    </lineage>
</organism>
<evidence type="ECO:0000256" key="1">
    <source>
        <dbReference type="ARBA" id="ARBA00004123"/>
    </source>
</evidence>
<feature type="region of interest" description="Disordered" evidence="7">
    <location>
        <begin position="243"/>
        <end position="296"/>
    </location>
</feature>
<dbReference type="EMBL" id="OU963864">
    <property type="protein sequence ID" value="CAH0385947.1"/>
    <property type="molecule type" value="Genomic_DNA"/>
</dbReference>
<feature type="compositionally biased region" description="Low complexity" evidence="7">
    <location>
        <begin position="253"/>
        <end position="272"/>
    </location>
</feature>
<feature type="compositionally biased region" description="Basic and acidic residues" evidence="7">
    <location>
        <begin position="170"/>
        <end position="179"/>
    </location>
</feature>
<evidence type="ECO:0000313" key="9">
    <source>
        <dbReference type="EMBL" id="CAH0385947.1"/>
    </source>
</evidence>
<dbReference type="CDD" id="cd00086">
    <property type="entry name" value="homeodomain"/>
    <property type="match status" value="1"/>
</dbReference>
<gene>
    <name evidence="9" type="ORF">BEMITA_LOCUS5122</name>
</gene>
<dbReference type="InterPro" id="IPR050649">
    <property type="entry name" value="Paired_Homeobox_TFs"/>
</dbReference>
<accession>A0A9P0A7Q0</accession>